<protein>
    <submittedName>
        <fullName evidence="6">ATPase/DNA-binding SARP family transcriptional activator</fullName>
    </submittedName>
</protein>
<dbReference type="PROSITE" id="PS51755">
    <property type="entry name" value="OMPR_PHOB"/>
    <property type="match status" value="1"/>
</dbReference>
<feature type="DNA-binding region" description="OmpR/PhoB-type" evidence="3">
    <location>
        <begin position="1"/>
        <end position="103"/>
    </location>
</feature>
<dbReference type="InterPro" id="IPR011990">
    <property type="entry name" value="TPR-like_helical_dom_sf"/>
</dbReference>
<dbReference type="InterPro" id="IPR005158">
    <property type="entry name" value="BTAD"/>
</dbReference>
<dbReference type="SUPFAM" id="SSF52540">
    <property type="entry name" value="P-loop containing nucleoside triphosphate hydrolases"/>
    <property type="match status" value="1"/>
</dbReference>
<accession>A0ABS4VTC2</accession>
<dbReference type="EMBL" id="JAGINU010000001">
    <property type="protein sequence ID" value="MBP2367159.1"/>
    <property type="molecule type" value="Genomic_DNA"/>
</dbReference>
<dbReference type="InterPro" id="IPR001867">
    <property type="entry name" value="OmpR/PhoB-type_DNA-bd"/>
</dbReference>
<dbReference type="Gene3D" id="1.25.40.10">
    <property type="entry name" value="Tetratricopeptide repeat domain"/>
    <property type="match status" value="1"/>
</dbReference>
<dbReference type="Gene3D" id="1.10.10.10">
    <property type="entry name" value="Winged helix-like DNA-binding domain superfamily/Winged helix DNA-binding domain"/>
    <property type="match status" value="1"/>
</dbReference>
<evidence type="ECO:0000313" key="7">
    <source>
        <dbReference type="Proteomes" id="UP001519295"/>
    </source>
</evidence>
<dbReference type="InterPro" id="IPR016032">
    <property type="entry name" value="Sig_transdc_resp-reg_C-effctor"/>
</dbReference>
<evidence type="ECO:0000259" key="5">
    <source>
        <dbReference type="PROSITE" id="PS51755"/>
    </source>
</evidence>
<feature type="domain" description="OmpR/PhoB-type" evidence="5">
    <location>
        <begin position="1"/>
        <end position="103"/>
    </location>
</feature>
<dbReference type="PANTHER" id="PTHR47691:SF3">
    <property type="entry name" value="HTH-TYPE TRANSCRIPTIONAL REGULATOR RV0890C-RELATED"/>
    <property type="match status" value="1"/>
</dbReference>
<dbReference type="Pfam" id="PF03704">
    <property type="entry name" value="BTAD"/>
    <property type="match status" value="1"/>
</dbReference>
<dbReference type="SMART" id="SM00382">
    <property type="entry name" value="AAA"/>
    <property type="match status" value="1"/>
</dbReference>
<comment type="caution">
    <text evidence="6">The sequence shown here is derived from an EMBL/GenBank/DDBJ whole genome shotgun (WGS) entry which is preliminary data.</text>
</comment>
<dbReference type="Proteomes" id="UP001519295">
    <property type="component" value="Unassembled WGS sequence"/>
</dbReference>
<keyword evidence="7" id="KW-1185">Reference proteome</keyword>
<dbReference type="RefSeq" id="WP_210027281.1">
    <property type="nucleotide sequence ID" value="NZ_JAGINU010000001.1"/>
</dbReference>
<name>A0ABS4VTC2_9PSEU</name>
<dbReference type="PANTHER" id="PTHR47691">
    <property type="entry name" value="REGULATOR-RELATED"/>
    <property type="match status" value="1"/>
</dbReference>
<dbReference type="InterPro" id="IPR003593">
    <property type="entry name" value="AAA+_ATPase"/>
</dbReference>
<proteinExistence type="inferred from homology"/>
<evidence type="ECO:0000256" key="2">
    <source>
        <dbReference type="ARBA" id="ARBA00023125"/>
    </source>
</evidence>
<evidence type="ECO:0000313" key="6">
    <source>
        <dbReference type="EMBL" id="MBP2367159.1"/>
    </source>
</evidence>
<evidence type="ECO:0000256" key="4">
    <source>
        <dbReference type="SAM" id="MobiDB-lite"/>
    </source>
</evidence>
<reference evidence="6 7" key="1">
    <citation type="submission" date="2021-03" db="EMBL/GenBank/DDBJ databases">
        <title>Sequencing the genomes of 1000 actinobacteria strains.</title>
        <authorList>
            <person name="Klenk H.-P."/>
        </authorList>
    </citation>
    <scope>NUCLEOTIDE SEQUENCE [LARGE SCALE GENOMIC DNA]</scope>
    <source>
        <strain evidence="6 7">DSM 45256</strain>
    </source>
</reference>
<gene>
    <name evidence="6" type="ORF">JOF36_002855</name>
</gene>
<dbReference type="Gene3D" id="3.40.50.300">
    <property type="entry name" value="P-loop containing nucleotide triphosphate hydrolases"/>
    <property type="match status" value="1"/>
</dbReference>
<dbReference type="SUPFAM" id="SSF46894">
    <property type="entry name" value="C-terminal effector domain of the bipartite response regulators"/>
    <property type="match status" value="1"/>
</dbReference>
<dbReference type="SMART" id="SM01043">
    <property type="entry name" value="BTAD"/>
    <property type="match status" value="1"/>
</dbReference>
<evidence type="ECO:0000256" key="1">
    <source>
        <dbReference type="ARBA" id="ARBA00005820"/>
    </source>
</evidence>
<feature type="compositionally biased region" description="Low complexity" evidence="4">
    <location>
        <begin position="944"/>
        <end position="953"/>
    </location>
</feature>
<evidence type="ECO:0000256" key="3">
    <source>
        <dbReference type="PROSITE-ProRule" id="PRU01091"/>
    </source>
</evidence>
<dbReference type="SMART" id="SM00862">
    <property type="entry name" value="Trans_reg_C"/>
    <property type="match status" value="1"/>
</dbReference>
<keyword evidence="2 3" id="KW-0238">DNA-binding</keyword>
<sequence length="964" mass="102028">MSEPGVLRFRDLGAVAVVQDGRERAPGGAVLGRLLSRLLVDAGRRVDVGALVDAMWGDRATARSVSTLESHLYRLRRFLEPGRGRGEAPVALVAEAGGYRLIADGDRVDSVLFTRLAEEAADLLDRGEPGRVVALAEQARGLWRDRPYAPWSDETWAAAPVAGLEELGRRLTETLVDGLLADSRPDRALAELEPVLAAQPLRERPWEQYLLAAARAGRVGDASAAYRRIDRLLRDELGVQPGTELRRLHRLVLAGAAEATRSVAPGREPAPVELTEVKLPRRRSRLVGRSAEVADLERRIACGTTVTLVGGAGCGKTTLAVATAERVAPGFPGGVWFVDLSSAPGTEQVGTEQVGAAVASALGLAGAGGTTTDALRDFTRHRRALLLLDNCEHVVDPVAELVEKLHVPGGGLAVLATSREPLEVDGEQLVELAPLPVGDGSPAVELFLERFAEAGPDRRLGSADLAVAAAICASVDGVPLAIELAAARGRAFSLVEIAEQVRTDPSTLSRVGRGRGGRHTVRGAVERSVRLLAPDEQRLHAAMSVVPGPATVALAATVSGTPRAQIDDVVAGLVHRSLLVVEGPLRPGGPSRFTQLAIVRGHGAHALGDGGSERAAQERDRFVVDAVVGRPRIGTTGEAELHDRMDDDLAALRATLHRTLVDRPTWGGPALAAGLGLYWFYRGMMLEGSRWIALGFRHLGLARPVDAAILHSGLAALHIMERDLPAARPHLAALFEAADRATGEDLLFIGDEFAGLISPAVPVGDRGLLRELAARAAAVADRTGDANSALLARVAALRTWPRDDAMEQLAEAVAVHAVAVGTGNRWAGRMSADDAVRACLAVDDVDAALQWSGRGIEDYLALGAQDSPQFMELHGALHARRGDDVVAVRVLAGARMQNRRAAMRWPTRSETPAILAEAARRLGATAYERAWREGGGLRLADLAGAPGTPVAVPAPRPDRPAVLR</sequence>
<dbReference type="SUPFAM" id="SSF48452">
    <property type="entry name" value="TPR-like"/>
    <property type="match status" value="1"/>
</dbReference>
<comment type="similarity">
    <text evidence="1">Belongs to the AfsR/DnrI/RedD regulatory family.</text>
</comment>
<dbReference type="InterPro" id="IPR027417">
    <property type="entry name" value="P-loop_NTPase"/>
</dbReference>
<dbReference type="InterPro" id="IPR036388">
    <property type="entry name" value="WH-like_DNA-bd_sf"/>
</dbReference>
<dbReference type="CDD" id="cd15831">
    <property type="entry name" value="BTAD"/>
    <property type="match status" value="1"/>
</dbReference>
<feature type="region of interest" description="Disordered" evidence="4">
    <location>
        <begin position="944"/>
        <end position="964"/>
    </location>
</feature>
<organism evidence="6 7">
    <name type="scientific">Pseudonocardia parietis</name>
    <dbReference type="NCBI Taxonomy" id="570936"/>
    <lineage>
        <taxon>Bacteria</taxon>
        <taxon>Bacillati</taxon>
        <taxon>Actinomycetota</taxon>
        <taxon>Actinomycetes</taxon>
        <taxon>Pseudonocardiales</taxon>
        <taxon>Pseudonocardiaceae</taxon>
        <taxon>Pseudonocardia</taxon>
    </lineage>
</organism>